<accession>A0A645EKV1</accession>
<keyword evidence="1" id="KW-1133">Transmembrane helix</keyword>
<name>A0A645EKV1_9ZZZZ</name>
<sequence>MTWGISLVCKNKRIQITVGILSLIVEFVSGMMISYLIFLLWKEESVLKDILYLGVVFAPLFIMGRILNLSIKANMIDKSMQGIPENIE</sequence>
<protein>
    <submittedName>
        <fullName evidence="2">Uncharacterized protein</fullName>
    </submittedName>
</protein>
<dbReference type="AlphaFoldDB" id="A0A645EKV1"/>
<evidence type="ECO:0000313" key="2">
    <source>
        <dbReference type="EMBL" id="MPN01183.1"/>
    </source>
</evidence>
<feature type="transmembrane region" description="Helical" evidence="1">
    <location>
        <begin position="16"/>
        <end position="38"/>
    </location>
</feature>
<keyword evidence="1" id="KW-0472">Membrane</keyword>
<gene>
    <name evidence="2" type="ORF">SDC9_148389</name>
</gene>
<comment type="caution">
    <text evidence="2">The sequence shown here is derived from an EMBL/GenBank/DDBJ whole genome shotgun (WGS) entry which is preliminary data.</text>
</comment>
<feature type="transmembrane region" description="Helical" evidence="1">
    <location>
        <begin position="50"/>
        <end position="71"/>
    </location>
</feature>
<reference evidence="2" key="1">
    <citation type="submission" date="2019-08" db="EMBL/GenBank/DDBJ databases">
        <authorList>
            <person name="Kucharzyk K."/>
            <person name="Murdoch R.W."/>
            <person name="Higgins S."/>
            <person name="Loffler F."/>
        </authorList>
    </citation>
    <scope>NUCLEOTIDE SEQUENCE</scope>
</reference>
<evidence type="ECO:0000256" key="1">
    <source>
        <dbReference type="SAM" id="Phobius"/>
    </source>
</evidence>
<keyword evidence="1" id="KW-0812">Transmembrane</keyword>
<proteinExistence type="predicted"/>
<dbReference type="EMBL" id="VSSQ01047205">
    <property type="protein sequence ID" value="MPN01183.1"/>
    <property type="molecule type" value="Genomic_DNA"/>
</dbReference>
<organism evidence="2">
    <name type="scientific">bioreactor metagenome</name>
    <dbReference type="NCBI Taxonomy" id="1076179"/>
    <lineage>
        <taxon>unclassified sequences</taxon>
        <taxon>metagenomes</taxon>
        <taxon>ecological metagenomes</taxon>
    </lineage>
</organism>